<dbReference type="GeneID" id="29557307"/>
<organism evidence="2 3">
    <name type="scientific">Acetobacter malorum DSM 14337</name>
    <dbReference type="NCBI Taxonomy" id="1307910"/>
    <lineage>
        <taxon>Bacteria</taxon>
        <taxon>Pseudomonadati</taxon>
        <taxon>Pseudomonadota</taxon>
        <taxon>Alphaproteobacteria</taxon>
        <taxon>Acetobacterales</taxon>
        <taxon>Acetobacteraceae</taxon>
        <taxon>Acetobacter</taxon>
    </lineage>
</organism>
<keyword evidence="3" id="KW-1185">Reference proteome</keyword>
<name>A0ABQ0PLV6_9PROT</name>
<dbReference type="EMBL" id="BAPF01000002">
    <property type="protein sequence ID" value="GBQ75532.1"/>
    <property type="molecule type" value="Genomic_DNA"/>
</dbReference>
<comment type="caution">
    <text evidence="2">The sequence shown here is derived from an EMBL/GenBank/DDBJ whole genome shotgun (WGS) entry which is preliminary data.</text>
</comment>
<dbReference type="PANTHER" id="PTHR11895">
    <property type="entry name" value="TRANSAMIDASE"/>
    <property type="match status" value="1"/>
</dbReference>
<dbReference type="InterPro" id="IPR000120">
    <property type="entry name" value="Amidase"/>
</dbReference>
<dbReference type="InterPro" id="IPR036928">
    <property type="entry name" value="AS_sf"/>
</dbReference>
<reference evidence="2" key="1">
    <citation type="submission" date="2013-04" db="EMBL/GenBank/DDBJ databases">
        <title>The genome sequencing project of 58 acetic acid bacteria.</title>
        <authorList>
            <person name="Okamoto-Kainuma A."/>
            <person name="Ishikawa M."/>
            <person name="Umino S."/>
            <person name="Koizumi Y."/>
            <person name="Shiwa Y."/>
            <person name="Yoshikawa H."/>
            <person name="Matsutani M."/>
            <person name="Matsushita K."/>
        </authorList>
    </citation>
    <scope>NUCLEOTIDE SEQUENCE</scope>
    <source>
        <strain evidence="2">DSM 14337</strain>
    </source>
</reference>
<dbReference type="SUPFAM" id="SSF75304">
    <property type="entry name" value="Amidase signature (AS) enzymes"/>
    <property type="match status" value="1"/>
</dbReference>
<sequence>MSTAPQSLLSMAEALADGRLRSRDLVEQALDRIADPQGEGSRTFVAVHAAAAAARAAADESDRLRKLGGPLPALSGLPVSVKDLFDEAGSVTKAGSRILEDAAPATQDAPAIANVRKAGLISIGRTSMTEFAFSGVGINPHTGTPANPWDRANRRIPGGSSSGAAISVTDGMAAIGIGSDTGGSCRIPAALTGLVGYKPTASRISTAGTVPLSFTLDSIGSLGRTVSCCWAADRALSGQSINPTDAPVADTVSAPRLGVLRNYVTAGVDDTVARTYEQALQRLEQAGAILTDVTFPELGTLPEINALGGFPAPESLTWHAKLIEDHGDLYDPFVLKRILRGKEQTAVDYITLRLRRRSLIAKAAEALDAYDAILMPTVPIIAPRIDDLQDDAVYAATNLLLLRNPTITNFLDRCAISLPCHEQGSAPVGIMAMGHHMRDDHLFSVAAWMEQVLGQTPS</sequence>
<feature type="domain" description="Amidase" evidence="1">
    <location>
        <begin position="25"/>
        <end position="442"/>
    </location>
</feature>
<evidence type="ECO:0000313" key="3">
    <source>
        <dbReference type="Proteomes" id="UP001065047"/>
    </source>
</evidence>
<evidence type="ECO:0000259" key="1">
    <source>
        <dbReference type="Pfam" id="PF01425"/>
    </source>
</evidence>
<dbReference type="Pfam" id="PF01425">
    <property type="entry name" value="Amidase"/>
    <property type="match status" value="1"/>
</dbReference>
<dbReference type="Proteomes" id="UP001065047">
    <property type="component" value="Unassembled WGS sequence"/>
</dbReference>
<proteinExistence type="predicted"/>
<evidence type="ECO:0000313" key="2">
    <source>
        <dbReference type="EMBL" id="GBQ75532.1"/>
    </source>
</evidence>
<dbReference type="InterPro" id="IPR023631">
    <property type="entry name" value="Amidase_dom"/>
</dbReference>
<protein>
    <submittedName>
        <fullName evidence="2">Amidase</fullName>
    </submittedName>
</protein>
<gene>
    <name evidence="2" type="ORF">AA14337_0250</name>
</gene>
<dbReference type="Gene3D" id="3.90.1300.10">
    <property type="entry name" value="Amidase signature (AS) domain"/>
    <property type="match status" value="1"/>
</dbReference>
<dbReference type="PANTHER" id="PTHR11895:SF176">
    <property type="entry name" value="AMIDASE AMID-RELATED"/>
    <property type="match status" value="1"/>
</dbReference>
<accession>A0ABQ0PLV6</accession>
<dbReference type="NCBIfam" id="NF005460">
    <property type="entry name" value="PRK07056.1"/>
    <property type="match status" value="1"/>
</dbReference>
<dbReference type="RefSeq" id="WP_061505974.1">
    <property type="nucleotide sequence ID" value="NZ_BAPF01000002.1"/>
</dbReference>